<evidence type="ECO:0000313" key="2">
    <source>
        <dbReference type="EMBL" id="OLP75236.1"/>
    </source>
</evidence>
<feature type="non-terminal residue" evidence="2">
    <location>
        <position position="306"/>
    </location>
</feature>
<feature type="transmembrane region" description="Helical" evidence="1">
    <location>
        <begin position="101"/>
        <end position="124"/>
    </location>
</feature>
<evidence type="ECO:0000313" key="3">
    <source>
        <dbReference type="Proteomes" id="UP000186817"/>
    </source>
</evidence>
<organism evidence="2 3">
    <name type="scientific">Symbiodinium microadriaticum</name>
    <name type="common">Dinoflagellate</name>
    <name type="synonym">Zooxanthella microadriatica</name>
    <dbReference type="NCBI Taxonomy" id="2951"/>
    <lineage>
        <taxon>Eukaryota</taxon>
        <taxon>Sar</taxon>
        <taxon>Alveolata</taxon>
        <taxon>Dinophyceae</taxon>
        <taxon>Suessiales</taxon>
        <taxon>Symbiodiniaceae</taxon>
        <taxon>Symbiodinium</taxon>
    </lineage>
</organism>
<evidence type="ECO:0000256" key="1">
    <source>
        <dbReference type="SAM" id="Phobius"/>
    </source>
</evidence>
<keyword evidence="3" id="KW-1185">Reference proteome</keyword>
<keyword evidence="1" id="KW-0472">Membrane</keyword>
<sequence length="306" mass="33832">MAVSLLECGMRLPDSYQQQLRDCHTRTSAVCCGPPCLRRSLHACSDKVKTAQSATPSVPFVHQLGKDCKGRMTNEDCTADGLCLKVLMGRARQLYGQESSFGLWGPTLAVMVVAAFCLICWLTAAKPPDVQQSVRQIWEDSALGQNRDQRGCLQAAGFVWCEGAGKCIRPWKEACPGGTDFCRNYCAEQKRQEASQRPRNRPGSHSVFCRCAGEDDVERAEVDDKRLDKRDVLLLLACSGKQRPCQATAKWQSLELHPGSLWRPRKHRSNYQRCEAAGLAGDLGEEVRPAGAKKCQLEAENDLEGS</sequence>
<proteinExistence type="predicted"/>
<dbReference type="AlphaFoldDB" id="A0A1Q9BX38"/>
<dbReference type="Proteomes" id="UP000186817">
    <property type="component" value="Unassembled WGS sequence"/>
</dbReference>
<keyword evidence="1" id="KW-1133">Transmembrane helix</keyword>
<gene>
    <name evidence="2" type="ORF">AK812_SmicGene45001</name>
</gene>
<accession>A0A1Q9BX38</accession>
<protein>
    <submittedName>
        <fullName evidence="2">Uncharacterized protein</fullName>
    </submittedName>
</protein>
<dbReference type="EMBL" id="LSRX01002663">
    <property type="protein sequence ID" value="OLP75236.1"/>
    <property type="molecule type" value="Genomic_DNA"/>
</dbReference>
<comment type="caution">
    <text evidence="2">The sequence shown here is derived from an EMBL/GenBank/DDBJ whole genome shotgun (WGS) entry which is preliminary data.</text>
</comment>
<reference evidence="2 3" key="1">
    <citation type="submission" date="2016-02" db="EMBL/GenBank/DDBJ databases">
        <title>Genome analysis of coral dinoflagellate symbionts highlights evolutionary adaptations to a symbiotic lifestyle.</title>
        <authorList>
            <person name="Aranda M."/>
            <person name="Li Y."/>
            <person name="Liew Y.J."/>
            <person name="Baumgarten S."/>
            <person name="Simakov O."/>
            <person name="Wilson M."/>
            <person name="Piel J."/>
            <person name="Ashoor H."/>
            <person name="Bougouffa S."/>
            <person name="Bajic V.B."/>
            <person name="Ryu T."/>
            <person name="Ravasi T."/>
            <person name="Bayer T."/>
            <person name="Micklem G."/>
            <person name="Kim H."/>
            <person name="Bhak J."/>
            <person name="Lajeunesse T.C."/>
            <person name="Voolstra C.R."/>
        </authorList>
    </citation>
    <scope>NUCLEOTIDE SEQUENCE [LARGE SCALE GENOMIC DNA]</scope>
    <source>
        <strain evidence="2 3">CCMP2467</strain>
    </source>
</reference>
<name>A0A1Q9BX38_SYMMI</name>
<keyword evidence="1" id="KW-0812">Transmembrane</keyword>
<dbReference type="OrthoDB" id="407493at2759"/>